<comment type="caution">
    <text evidence="1">The sequence shown here is derived from an EMBL/GenBank/DDBJ whole genome shotgun (WGS) entry which is preliminary data.</text>
</comment>
<evidence type="ECO:0008006" key="3">
    <source>
        <dbReference type="Google" id="ProtNLM"/>
    </source>
</evidence>
<organism evidence="1 2">
    <name type="scientific">Lithospermum erythrorhizon</name>
    <name type="common">Purple gromwell</name>
    <name type="synonym">Lithospermum officinale var. erythrorhizon</name>
    <dbReference type="NCBI Taxonomy" id="34254"/>
    <lineage>
        <taxon>Eukaryota</taxon>
        <taxon>Viridiplantae</taxon>
        <taxon>Streptophyta</taxon>
        <taxon>Embryophyta</taxon>
        <taxon>Tracheophyta</taxon>
        <taxon>Spermatophyta</taxon>
        <taxon>Magnoliopsida</taxon>
        <taxon>eudicotyledons</taxon>
        <taxon>Gunneridae</taxon>
        <taxon>Pentapetalae</taxon>
        <taxon>asterids</taxon>
        <taxon>lamiids</taxon>
        <taxon>Boraginales</taxon>
        <taxon>Boraginaceae</taxon>
        <taxon>Boraginoideae</taxon>
        <taxon>Lithospermeae</taxon>
        <taxon>Lithospermum</taxon>
    </lineage>
</organism>
<evidence type="ECO:0000313" key="1">
    <source>
        <dbReference type="EMBL" id="GAA0170237.1"/>
    </source>
</evidence>
<dbReference type="AlphaFoldDB" id="A0AAV3R5H8"/>
<evidence type="ECO:0000313" key="2">
    <source>
        <dbReference type="Proteomes" id="UP001454036"/>
    </source>
</evidence>
<accession>A0AAV3R5H8</accession>
<protein>
    <recommendedName>
        <fullName evidence="3">Retrotransposon gag domain-containing protein</fullName>
    </recommendedName>
</protein>
<keyword evidence="2" id="KW-1185">Reference proteome</keyword>
<name>A0AAV3R5H8_LITER</name>
<sequence>MHMQGHTSIIAEFNKLSQTSSVAEYIDKLEDLRGLMICLGRNYDEVYFVSSFISGLKEELQVFVKVFKPLNLSHTYDLALSSEKQILAISSKLKPNHFPYKSPNSASPTTPILSPSFKPLYPTTPPLTSQIPFPYNRAIPPPALTRKLLTPAQIYVIIVMKFIPLVINAKSELSI</sequence>
<dbReference type="EMBL" id="BAABME010007154">
    <property type="protein sequence ID" value="GAA0170237.1"/>
    <property type="molecule type" value="Genomic_DNA"/>
</dbReference>
<reference evidence="1 2" key="1">
    <citation type="submission" date="2024-01" db="EMBL/GenBank/DDBJ databases">
        <title>The complete chloroplast genome sequence of Lithospermum erythrorhizon: insights into the phylogenetic relationship among Boraginaceae species and the maternal lineages of purple gromwells.</title>
        <authorList>
            <person name="Okada T."/>
            <person name="Watanabe K."/>
        </authorList>
    </citation>
    <scope>NUCLEOTIDE SEQUENCE [LARGE SCALE GENOMIC DNA]</scope>
</reference>
<dbReference type="Proteomes" id="UP001454036">
    <property type="component" value="Unassembled WGS sequence"/>
</dbReference>
<gene>
    <name evidence="1" type="ORF">LIER_24540</name>
</gene>
<proteinExistence type="predicted"/>